<reference evidence="2" key="1">
    <citation type="submission" date="2020-01" db="EMBL/GenBank/DDBJ databases">
        <authorList>
            <person name="Feng Z.H.Z."/>
        </authorList>
    </citation>
    <scope>NUCLEOTIDE SEQUENCE</scope>
    <source>
        <strain evidence="2">CBS107.38</strain>
    </source>
</reference>
<gene>
    <name evidence="2" type="ORF">GT037_010366</name>
</gene>
<dbReference type="GeneID" id="62208591"/>
<feature type="region of interest" description="Disordered" evidence="1">
    <location>
        <begin position="260"/>
        <end position="291"/>
    </location>
</feature>
<dbReference type="PANTHER" id="PTHR35396:SF1">
    <property type="entry name" value="SMALL SECRETED PROTEIN"/>
    <property type="match status" value="1"/>
</dbReference>
<dbReference type="PANTHER" id="PTHR35396">
    <property type="entry name" value="SMALL SECRETED PROTEIN"/>
    <property type="match status" value="1"/>
</dbReference>
<protein>
    <submittedName>
        <fullName evidence="2">Uncharacterized protein</fullName>
    </submittedName>
</protein>
<evidence type="ECO:0000313" key="2">
    <source>
        <dbReference type="EMBL" id="KAF7671554.1"/>
    </source>
</evidence>
<organism evidence="2 3">
    <name type="scientific">Alternaria burnsii</name>
    <dbReference type="NCBI Taxonomy" id="1187904"/>
    <lineage>
        <taxon>Eukaryota</taxon>
        <taxon>Fungi</taxon>
        <taxon>Dikarya</taxon>
        <taxon>Ascomycota</taxon>
        <taxon>Pezizomycotina</taxon>
        <taxon>Dothideomycetes</taxon>
        <taxon>Pleosporomycetidae</taxon>
        <taxon>Pleosporales</taxon>
        <taxon>Pleosporineae</taxon>
        <taxon>Pleosporaceae</taxon>
        <taxon>Alternaria</taxon>
        <taxon>Alternaria sect. Alternaria</taxon>
    </lineage>
</organism>
<proteinExistence type="predicted"/>
<dbReference type="EMBL" id="JAAABM010000021">
    <property type="protein sequence ID" value="KAF7671554.1"/>
    <property type="molecule type" value="Genomic_DNA"/>
</dbReference>
<feature type="compositionally biased region" description="Acidic residues" evidence="1">
    <location>
        <begin position="265"/>
        <end position="274"/>
    </location>
</feature>
<dbReference type="Proteomes" id="UP000596902">
    <property type="component" value="Unassembled WGS sequence"/>
</dbReference>
<sequence length="453" mass="50797">MESNNICGKVLSKATAQHYLELTLSLHNLIIFTLDSDNKYCLASQKQDTWSLRSARHPDPLDENISNIKSRIHSRHVGFYEDWKEIKYEAAFKWPVSEHAGSLWTIFARAMDQDRPIYEMRNWFSHDFGKRGGTLEVENEKFNELKEAYESLLPGLTELLAKLELALQDEAAWVSESKVKARKYEENQPEYTKDTMVVQLELVARQEKFIAMTKRIEIDDAAEPEWVVKEVEVEEEWVSNTEEGVIPWANIGEVNGSLWDYASNTDEDSSECTEDFPASSSQDPDDWAYDSGYEDDEGLPDLTFTMMFSQYSVATVFMLVTGITATLDPATSNTNGSYPSAPSCSPIKTSKAIQAAECSHNTRTSKQTFAVFTQDHQYDGNHGWPYGTCEAYNCAPGSAMKAKAGTWTFFWDAAGVKGEESGDGAGCIKSPKDSTCGCENSDGTFIYKGTNCK</sequence>
<keyword evidence="3" id="KW-1185">Reference proteome</keyword>
<dbReference type="AlphaFoldDB" id="A0A8H7ATZ7"/>
<evidence type="ECO:0000313" key="3">
    <source>
        <dbReference type="Proteomes" id="UP000596902"/>
    </source>
</evidence>
<evidence type="ECO:0000256" key="1">
    <source>
        <dbReference type="SAM" id="MobiDB-lite"/>
    </source>
</evidence>
<dbReference type="RefSeq" id="XP_038781921.1">
    <property type="nucleotide sequence ID" value="XM_038935413.1"/>
</dbReference>
<name>A0A8H7ATZ7_9PLEO</name>
<accession>A0A8H7ATZ7</accession>
<comment type="caution">
    <text evidence="2">The sequence shown here is derived from an EMBL/GenBank/DDBJ whole genome shotgun (WGS) entry which is preliminary data.</text>
</comment>
<reference evidence="2" key="2">
    <citation type="submission" date="2020-08" db="EMBL/GenBank/DDBJ databases">
        <title>Draft Genome Sequence of Cumin Blight Pathogen Alternaria burnsii.</title>
        <authorList>
            <person name="Feng Z."/>
        </authorList>
    </citation>
    <scope>NUCLEOTIDE SEQUENCE</scope>
    <source>
        <strain evidence="2">CBS107.38</strain>
    </source>
</reference>